<dbReference type="Proteomes" id="UP000007844">
    <property type="component" value="Chromosome"/>
</dbReference>
<evidence type="ECO:0000313" key="2">
    <source>
        <dbReference type="EMBL" id="EGJ48506.1"/>
    </source>
</evidence>
<dbReference type="CDD" id="cd07184">
    <property type="entry name" value="E_set_Isoamylase_like_N"/>
    <property type="match status" value="1"/>
</dbReference>
<dbReference type="KEGG" id="daf:Desaf_0146"/>
<dbReference type="GO" id="GO:0004553">
    <property type="term" value="F:hydrolase activity, hydrolyzing O-glycosyl compounds"/>
    <property type="evidence" value="ECO:0007669"/>
    <property type="project" value="InterPro"/>
</dbReference>
<dbReference type="GO" id="GO:0005975">
    <property type="term" value="P:carbohydrate metabolic process"/>
    <property type="evidence" value="ECO:0007669"/>
    <property type="project" value="InterPro"/>
</dbReference>
<keyword evidence="3" id="KW-1185">Reference proteome</keyword>
<dbReference type="Pfam" id="PF02922">
    <property type="entry name" value="CBM_48"/>
    <property type="match status" value="1"/>
</dbReference>
<dbReference type="PROSITE" id="PS51166">
    <property type="entry name" value="CBM20"/>
    <property type="match status" value="1"/>
</dbReference>
<dbReference type="RefSeq" id="WP_014258373.1">
    <property type="nucleotide sequence ID" value="NC_016629.1"/>
</dbReference>
<feature type="domain" description="CBM20" evidence="1">
    <location>
        <begin position="8"/>
        <end position="102"/>
    </location>
</feature>
<dbReference type="eggNOG" id="COG0296">
    <property type="taxonomic scope" value="Bacteria"/>
</dbReference>
<reference evidence="2 3" key="1">
    <citation type="journal article" date="2011" name="J. Bacteriol.">
        <title>Genome sequence of the mercury-methylating and pleomorphic Desulfovibrio africanus Strain Walvis Bay.</title>
        <authorList>
            <person name="Brown S.D."/>
            <person name="Wall J.D."/>
            <person name="Kucken A.M."/>
            <person name="Gilmour C.C."/>
            <person name="Podar M."/>
            <person name="Brandt C.C."/>
            <person name="Teshima H."/>
            <person name="Detter J.C."/>
            <person name="Han C.S."/>
            <person name="Land M.L."/>
            <person name="Lucas S."/>
            <person name="Han J."/>
            <person name="Pennacchio L."/>
            <person name="Nolan M."/>
            <person name="Pitluck S."/>
            <person name="Woyke T."/>
            <person name="Goodwin L."/>
            <person name="Palumbo A.V."/>
            <person name="Elias D.A."/>
        </authorList>
    </citation>
    <scope>NUCLEOTIDE SEQUENCE [LARGE SCALE GENOMIC DNA]</scope>
    <source>
        <strain evidence="2 3">Walvis Bay</strain>
    </source>
</reference>
<accession>F3YVB4</accession>
<dbReference type="STRING" id="690850.Desaf_0146"/>
<dbReference type="Gene3D" id="2.60.40.10">
    <property type="entry name" value="Immunoglobulins"/>
    <property type="match status" value="1"/>
</dbReference>
<dbReference type="EMBL" id="CP003221">
    <property type="protein sequence ID" value="EGJ48506.1"/>
    <property type="molecule type" value="Genomic_DNA"/>
</dbReference>
<sequence>MALKKKYLKTKPLCKVSFSLPKEVTNGVDTVQLVGDFNDWDRSATPMKRSKTGEYSVTIDLEAGRDYQYRYLLGESDWRNDPAADRYEYNAFAGSENSVVSV</sequence>
<keyword evidence="2" id="KW-0378">Hydrolase</keyword>
<dbReference type="InterPro" id="IPR004193">
    <property type="entry name" value="Glyco_hydro_13_N"/>
</dbReference>
<name>F3YVB4_DESAF</name>
<dbReference type="GO" id="GO:2001070">
    <property type="term" value="F:starch binding"/>
    <property type="evidence" value="ECO:0007669"/>
    <property type="project" value="InterPro"/>
</dbReference>
<dbReference type="HOGENOM" id="CLU_158008_1_0_7"/>
<proteinExistence type="predicted"/>
<gene>
    <name evidence="2" type="ORF">Desaf_0146</name>
</gene>
<evidence type="ECO:0000313" key="3">
    <source>
        <dbReference type="Proteomes" id="UP000007844"/>
    </source>
</evidence>
<dbReference type="SUPFAM" id="SSF81296">
    <property type="entry name" value="E set domains"/>
    <property type="match status" value="1"/>
</dbReference>
<organism evidence="2 3">
    <name type="scientific">Desulfocurvibacter africanus subsp. africanus str. Walvis Bay</name>
    <dbReference type="NCBI Taxonomy" id="690850"/>
    <lineage>
        <taxon>Bacteria</taxon>
        <taxon>Pseudomonadati</taxon>
        <taxon>Thermodesulfobacteriota</taxon>
        <taxon>Desulfovibrionia</taxon>
        <taxon>Desulfovibrionales</taxon>
        <taxon>Desulfovibrionaceae</taxon>
        <taxon>Desulfocurvibacter</taxon>
    </lineage>
</organism>
<protein>
    <submittedName>
        <fullName evidence="2">Glycoside hydrolase family 13 domain protein</fullName>
    </submittedName>
</protein>
<evidence type="ECO:0000259" key="1">
    <source>
        <dbReference type="PROSITE" id="PS51166"/>
    </source>
</evidence>
<dbReference type="InterPro" id="IPR013783">
    <property type="entry name" value="Ig-like_fold"/>
</dbReference>
<dbReference type="InterPro" id="IPR002044">
    <property type="entry name" value="CBM20"/>
</dbReference>
<dbReference type="InterPro" id="IPR014756">
    <property type="entry name" value="Ig_E-set"/>
</dbReference>
<dbReference type="AlphaFoldDB" id="F3YVB4"/>